<accession>A0A511VFJ9</accession>
<evidence type="ECO:0000313" key="2">
    <source>
        <dbReference type="Proteomes" id="UP000321157"/>
    </source>
</evidence>
<comment type="caution">
    <text evidence="1">The sequence shown here is derived from an EMBL/GenBank/DDBJ whole genome shotgun (WGS) entry which is preliminary data.</text>
</comment>
<keyword evidence="2" id="KW-1185">Reference proteome</keyword>
<dbReference type="RefSeq" id="WP_170230409.1">
    <property type="nucleotide sequence ID" value="NZ_BJXX01000222.1"/>
</dbReference>
<organism evidence="1 2">
    <name type="scientific">Aneurinibacillus danicus</name>
    <dbReference type="NCBI Taxonomy" id="267746"/>
    <lineage>
        <taxon>Bacteria</taxon>
        <taxon>Bacillati</taxon>
        <taxon>Bacillota</taxon>
        <taxon>Bacilli</taxon>
        <taxon>Bacillales</taxon>
        <taxon>Paenibacillaceae</taxon>
        <taxon>Aneurinibacillus group</taxon>
        <taxon>Aneurinibacillus</taxon>
    </lineage>
</organism>
<name>A0A511VFJ9_9BACL</name>
<gene>
    <name evidence="1" type="ORF">ADA01nite_41980</name>
</gene>
<sequence length="96" mass="11604">MGKYGFEHGTYFMVNQVEYIVRKSDIRDVVVENISYKKIETWSRKGLESLWEKGKLVFRIKGTLRKEKIPIRKQPHKNFDRYCYCTKFHIPALWCV</sequence>
<protein>
    <submittedName>
        <fullName evidence="1">Uncharacterized protein</fullName>
    </submittedName>
</protein>
<evidence type="ECO:0000313" key="1">
    <source>
        <dbReference type="EMBL" id="GEN36738.1"/>
    </source>
</evidence>
<dbReference type="Proteomes" id="UP000321157">
    <property type="component" value="Unassembled WGS sequence"/>
</dbReference>
<proteinExistence type="predicted"/>
<dbReference type="EMBL" id="BJXX01000222">
    <property type="protein sequence ID" value="GEN36738.1"/>
    <property type="molecule type" value="Genomic_DNA"/>
</dbReference>
<reference evidence="1 2" key="1">
    <citation type="submission" date="2019-07" db="EMBL/GenBank/DDBJ databases">
        <title>Whole genome shotgun sequence of Aneurinibacillus danicus NBRC 102444.</title>
        <authorList>
            <person name="Hosoyama A."/>
            <person name="Uohara A."/>
            <person name="Ohji S."/>
            <person name="Ichikawa N."/>
        </authorList>
    </citation>
    <scope>NUCLEOTIDE SEQUENCE [LARGE SCALE GENOMIC DNA]</scope>
    <source>
        <strain evidence="1 2">NBRC 102444</strain>
    </source>
</reference>
<dbReference type="AlphaFoldDB" id="A0A511VFJ9"/>